<feature type="transmembrane region" description="Helical" evidence="5">
    <location>
        <begin position="16"/>
        <end position="36"/>
    </location>
</feature>
<proteinExistence type="predicted"/>
<comment type="subcellular location">
    <subcellularLocation>
        <location evidence="1">Membrane</location>
        <topology evidence="1">Multi-pass membrane protein</topology>
    </subcellularLocation>
</comment>
<dbReference type="Pfam" id="PF04932">
    <property type="entry name" value="Wzy_C"/>
    <property type="match status" value="1"/>
</dbReference>
<dbReference type="RefSeq" id="WP_086328368.1">
    <property type="nucleotide sequence ID" value="NZ_JADBBV010000004.1"/>
</dbReference>
<dbReference type="GO" id="GO:0016020">
    <property type="term" value="C:membrane"/>
    <property type="evidence" value="ECO:0007669"/>
    <property type="project" value="UniProtKB-SubCell"/>
</dbReference>
<dbReference type="EMBL" id="QOVC01000003">
    <property type="protein sequence ID" value="KAA0691568.1"/>
    <property type="molecule type" value="Genomic_DNA"/>
</dbReference>
<comment type="caution">
    <text evidence="7">The sequence shown here is derived from an EMBL/GenBank/DDBJ whole genome shotgun (WGS) entry which is preliminary data.</text>
</comment>
<evidence type="ECO:0000256" key="2">
    <source>
        <dbReference type="ARBA" id="ARBA00022692"/>
    </source>
</evidence>
<evidence type="ECO:0000313" key="7">
    <source>
        <dbReference type="EMBL" id="KAA0691568.1"/>
    </source>
</evidence>
<feature type="transmembrane region" description="Helical" evidence="5">
    <location>
        <begin position="126"/>
        <end position="151"/>
    </location>
</feature>
<dbReference type="InterPro" id="IPR051533">
    <property type="entry name" value="WaaL-like"/>
</dbReference>
<feature type="transmembrane region" description="Helical" evidence="5">
    <location>
        <begin position="171"/>
        <end position="192"/>
    </location>
</feature>
<feature type="transmembrane region" description="Helical" evidence="5">
    <location>
        <begin position="227"/>
        <end position="243"/>
    </location>
</feature>
<protein>
    <submittedName>
        <fullName evidence="7">O-antigen ligase domain-containing protein</fullName>
    </submittedName>
</protein>
<feature type="transmembrane region" description="Helical" evidence="5">
    <location>
        <begin position="42"/>
        <end position="61"/>
    </location>
</feature>
<feature type="transmembrane region" description="Helical" evidence="5">
    <location>
        <begin position="411"/>
        <end position="434"/>
    </location>
</feature>
<feature type="transmembrane region" description="Helical" evidence="5">
    <location>
        <begin position="73"/>
        <end position="91"/>
    </location>
</feature>
<dbReference type="GO" id="GO:0016874">
    <property type="term" value="F:ligase activity"/>
    <property type="evidence" value="ECO:0007669"/>
    <property type="project" value="UniProtKB-KW"/>
</dbReference>
<evidence type="ECO:0000256" key="1">
    <source>
        <dbReference type="ARBA" id="ARBA00004141"/>
    </source>
</evidence>
<accession>A0A7V7KTS2</accession>
<dbReference type="AlphaFoldDB" id="A0A7V7KTS2"/>
<keyword evidence="3 5" id="KW-1133">Transmembrane helix</keyword>
<keyword evidence="4 5" id="KW-0472">Membrane</keyword>
<sequence>MDVKKIKVFSDKSKKIFIVVFGVALTIRLINFYSLLPSKIDTALFSLITVWAFAILIIDALSKDVKIYKTDYLLLGFILAILCSTFFNGPSGIIENIKLVIWQVIYLFVVYRIGRDSIDSEFLTKFEKLIIGIWNTLVIISLGMFFTHYSYVAPFDKFYNGFRAGFVENRLYGIFSDPNFAGATSVAVVFLAVKLLMTNKNKMAKIYSIVTILLQFAYIILSGSRTAEIALVLCAYFAIFFIVYNRFGKTIASKLLLAVICGVIGTGAVLGIAEAGKYAAPKLINITARYVPRKSENPDKDQNSISLKRDDVVNKDDMSNNRFALWKSSFEIFQSSPLVGSSPRNLVNYAQKKLPNTFIATKKQTSHNFIFYLLATTGLLGTVPLLVFLGIKIWNTLRQLFMRTIKDYDSYVLNTMVVLAILISAMFLTELVLVNKLGSLIFWLYLGYISKKHPVVGKGGISE</sequence>
<reference evidence="7 8" key="1">
    <citation type="submission" date="2018-07" db="EMBL/GenBank/DDBJ databases">
        <title>High quality draft genome sequencing of Enterococcus faecium exhibiting probiotic potential isolated from mucus of freshwater fish.</title>
        <authorList>
            <person name="El-Jeni R."/>
            <person name="Ghedira K."/>
            <person name="Abdelhak S."/>
            <person name="El-Bour M."/>
            <person name="Bouhaouala-Zahar B."/>
        </authorList>
    </citation>
    <scope>NUCLEOTIDE SEQUENCE [LARGE SCALE GENOMIC DNA]</scope>
    <source>
        <strain evidence="7 8">R.A73</strain>
    </source>
</reference>
<dbReference type="PANTHER" id="PTHR37422">
    <property type="entry name" value="TEICHURONIC ACID BIOSYNTHESIS PROTEIN TUAE"/>
    <property type="match status" value="1"/>
</dbReference>
<feature type="transmembrane region" description="Helical" evidence="5">
    <location>
        <begin position="369"/>
        <end position="391"/>
    </location>
</feature>
<dbReference type="Proteomes" id="UP000448762">
    <property type="component" value="Unassembled WGS sequence"/>
</dbReference>
<name>A0A7V7KTS2_ENTFC</name>
<dbReference type="InterPro" id="IPR007016">
    <property type="entry name" value="O-antigen_ligase-rel_domated"/>
</dbReference>
<organism evidence="7 8">
    <name type="scientific">Enterococcus faecium</name>
    <name type="common">Streptococcus faecium</name>
    <dbReference type="NCBI Taxonomy" id="1352"/>
    <lineage>
        <taxon>Bacteria</taxon>
        <taxon>Bacillati</taxon>
        <taxon>Bacillota</taxon>
        <taxon>Bacilli</taxon>
        <taxon>Lactobacillales</taxon>
        <taxon>Enterococcaceae</taxon>
        <taxon>Enterococcus</taxon>
    </lineage>
</organism>
<feature type="transmembrane region" description="Helical" evidence="5">
    <location>
        <begin position="97"/>
        <end position="114"/>
    </location>
</feature>
<evidence type="ECO:0000256" key="3">
    <source>
        <dbReference type="ARBA" id="ARBA00022989"/>
    </source>
</evidence>
<evidence type="ECO:0000313" key="8">
    <source>
        <dbReference type="Proteomes" id="UP000448762"/>
    </source>
</evidence>
<feature type="domain" description="O-antigen ligase-related" evidence="6">
    <location>
        <begin position="211"/>
        <end position="384"/>
    </location>
</feature>
<feature type="transmembrane region" description="Helical" evidence="5">
    <location>
        <begin position="255"/>
        <end position="273"/>
    </location>
</feature>
<keyword evidence="2 5" id="KW-0812">Transmembrane</keyword>
<keyword evidence="7" id="KW-0436">Ligase</keyword>
<gene>
    <name evidence="7" type="ORF">DTX73_04445</name>
</gene>
<feature type="transmembrane region" description="Helical" evidence="5">
    <location>
        <begin position="204"/>
        <end position="221"/>
    </location>
</feature>
<dbReference type="PANTHER" id="PTHR37422:SF13">
    <property type="entry name" value="LIPOPOLYSACCHARIDE BIOSYNTHESIS PROTEIN PA4999-RELATED"/>
    <property type="match status" value="1"/>
</dbReference>
<evidence type="ECO:0000259" key="6">
    <source>
        <dbReference type="Pfam" id="PF04932"/>
    </source>
</evidence>
<evidence type="ECO:0000256" key="5">
    <source>
        <dbReference type="SAM" id="Phobius"/>
    </source>
</evidence>
<evidence type="ECO:0000256" key="4">
    <source>
        <dbReference type="ARBA" id="ARBA00023136"/>
    </source>
</evidence>